<feature type="binding site" evidence="7">
    <location>
        <position position="330"/>
    </location>
    <ligand>
        <name>ATP</name>
        <dbReference type="ChEBI" id="CHEBI:30616"/>
    </ligand>
</feature>
<dbReference type="PANTHER" id="PTHR22594:SF5">
    <property type="entry name" value="ASPARTATE--TRNA LIGASE, MITOCHONDRIAL"/>
    <property type="match status" value="1"/>
</dbReference>
<organism evidence="11 12">
    <name type="scientific">Nitrolancea hollandica Lb</name>
    <dbReference type="NCBI Taxonomy" id="1129897"/>
    <lineage>
        <taxon>Bacteria</taxon>
        <taxon>Pseudomonadati</taxon>
        <taxon>Thermomicrobiota</taxon>
        <taxon>Thermomicrobia</taxon>
        <taxon>Sphaerobacterales</taxon>
        <taxon>Sphaerobacterineae</taxon>
        <taxon>Sphaerobacteraceae</taxon>
        <taxon>Nitrolancea</taxon>
    </lineage>
</organism>
<comment type="subunit">
    <text evidence="7">Homodimer.</text>
</comment>
<dbReference type="AlphaFoldDB" id="I4EDR6"/>
<dbReference type="SMART" id="SM00530">
    <property type="entry name" value="HTH_XRE"/>
    <property type="match status" value="1"/>
</dbReference>
<feature type="binding site" evidence="7">
    <location>
        <position position="554"/>
    </location>
    <ligand>
        <name>L-aspartate</name>
        <dbReference type="ChEBI" id="CHEBI:29991"/>
    </ligand>
</feature>
<dbReference type="Pfam" id="PF02938">
    <property type="entry name" value="GAD"/>
    <property type="match status" value="1"/>
</dbReference>
<feature type="site" description="Important for tRNA non-discrimination" evidence="7">
    <location>
        <position position="183"/>
    </location>
</feature>
<dbReference type="InterPro" id="IPR010982">
    <property type="entry name" value="Lambda_DNA-bd_dom_sf"/>
</dbReference>
<dbReference type="SUPFAM" id="SSF50249">
    <property type="entry name" value="Nucleic acid-binding proteins"/>
    <property type="match status" value="1"/>
</dbReference>
<dbReference type="GO" id="GO:0005737">
    <property type="term" value="C:cytoplasm"/>
    <property type="evidence" value="ECO:0007669"/>
    <property type="project" value="UniProtKB-SubCell"/>
</dbReference>
<evidence type="ECO:0000256" key="7">
    <source>
        <dbReference type="HAMAP-Rule" id="MF_00044"/>
    </source>
</evidence>
<dbReference type="Pfam" id="PF00152">
    <property type="entry name" value="tRNA-synt_2"/>
    <property type="match status" value="1"/>
</dbReference>
<keyword evidence="2 7" id="KW-0436">Ligase</keyword>
<gene>
    <name evidence="7 11" type="primary">aspS</name>
    <name evidence="11" type="ORF">NITHO_1590019</name>
</gene>
<proteinExistence type="inferred from homology"/>
<comment type="catalytic activity">
    <reaction evidence="7">
        <text>tRNA(Asx) + L-aspartate + ATP = L-aspartyl-tRNA(Asx) + AMP + diphosphate</text>
        <dbReference type="Rhea" id="RHEA:18349"/>
        <dbReference type="Rhea" id="RHEA-COMP:9710"/>
        <dbReference type="Rhea" id="RHEA-COMP:9711"/>
        <dbReference type="ChEBI" id="CHEBI:29991"/>
        <dbReference type="ChEBI" id="CHEBI:30616"/>
        <dbReference type="ChEBI" id="CHEBI:33019"/>
        <dbReference type="ChEBI" id="CHEBI:78442"/>
        <dbReference type="ChEBI" id="CHEBI:78516"/>
        <dbReference type="ChEBI" id="CHEBI:456215"/>
        <dbReference type="EC" id="6.1.1.23"/>
    </reaction>
</comment>
<keyword evidence="12" id="KW-1185">Reference proteome</keyword>
<evidence type="ECO:0000259" key="9">
    <source>
        <dbReference type="PROSITE" id="PS50862"/>
    </source>
</evidence>
<sequence>MSRRPAAPEPRNAVRQHIGPKIRRLRDEQGLSRAGLANRTGISVSYLSRLEGGHSVPSFTMLSRIASGLGVDVTTLATPDDGVDPNGRVATEATLLERAGRRGYTTCGELRLGDTGEIVTLKGWVNRRREHGRLIFLDIRDRYGITQVVANPELSAEAFEAARVVRNEFVVSITGRVVRRPAGTENPAMATGEIEVDADQITVLNTSRTPPFYINEEVPIDEALRLEFRYLDLRRPRMQQNMILRHRMITFIRNYLNERDFLEIETPVLVKSTPEGARDYVVPSRIYPGEFYALPQSPQILKQLLMVAGMDRYYQIARCFRDEDQRADRQPEFTQLDLEMSFVDMDDVMTLTEGFFTEMFEALADKPILQKPFPRLLYSDAMLRYGSDKPDLRFGLEIGDVSDLVAGSRFAVFANAVASGGVVRGIAAPGMGDIGRGQADRLTNYVKTFGAKGLVWIGLETDETGTLTARSPIAKFLSQEEVAAMAERLGGTAGDLLLLVADQAATAAPVLGRLRDHLGRELGLINQGVHAFCWVVDPPLFEWQAERSRWDAAHHPFTAVMDEDLALLDTDPGRVRAKAYDIVLNGVELGSGSIRIHQRDVQTKVFEIMGYRVEDVEERFGHLLRALEFGAPPHGGIAPGIDRTLMLLAGEDTIRDVIAFPKNQGAQDLMLEAPATIDEEQLQELHIKVVLPEPVER</sequence>
<dbReference type="GO" id="GO:0050560">
    <property type="term" value="F:aspartate-tRNA(Asn) ligase activity"/>
    <property type="evidence" value="ECO:0007669"/>
    <property type="project" value="UniProtKB-EC"/>
</dbReference>
<feature type="domain" description="Aminoacyl-transfer RNA synthetases class-II family profile" evidence="9">
    <location>
        <begin position="244"/>
        <end position="661"/>
    </location>
</feature>
<feature type="region of interest" description="Aspartate" evidence="7">
    <location>
        <begin position="299"/>
        <end position="302"/>
    </location>
</feature>
<dbReference type="CDD" id="cd00777">
    <property type="entry name" value="AspRS_core"/>
    <property type="match status" value="1"/>
</dbReference>
<feature type="binding site" evidence="7">
    <location>
        <position position="275"/>
    </location>
    <ligand>
        <name>L-aspartate</name>
        <dbReference type="ChEBI" id="CHEBI:29991"/>
    </ligand>
</feature>
<comment type="subcellular location">
    <subcellularLocation>
        <location evidence="7">Cytoplasm</location>
    </subcellularLocation>
</comment>
<protein>
    <recommendedName>
        <fullName evidence="7">Aspartate--tRNA(Asp/Asn) ligase</fullName>
        <ecNumber evidence="7">6.1.1.23</ecNumber>
    </recommendedName>
    <alternativeName>
        <fullName evidence="7">Aspartyl-tRNA synthetase</fullName>
        <shortName evidence="7">AspRS</shortName>
    </alternativeName>
    <alternativeName>
        <fullName evidence="7">Non-discriminating aspartyl-tRNA synthetase</fullName>
        <shortName evidence="7">ND-AspRS</shortName>
    </alternativeName>
</protein>
<dbReference type="RefSeq" id="WP_008475281.1">
    <property type="nucleotide sequence ID" value="NZ_CAGS01000067.1"/>
</dbReference>
<dbReference type="GO" id="GO:0003677">
    <property type="term" value="F:DNA binding"/>
    <property type="evidence" value="ECO:0007669"/>
    <property type="project" value="InterPro"/>
</dbReference>
<reference evidence="11 12" key="1">
    <citation type="journal article" date="2012" name="ISME J.">
        <title>Nitrification expanded: discovery, physiology and genomics of a nitrite-oxidizing bacterium from the phylum Chloroflexi.</title>
        <authorList>
            <person name="Sorokin D.Y."/>
            <person name="Lucker S."/>
            <person name="Vejmelkova D."/>
            <person name="Kostrikina N.A."/>
            <person name="Kleerebezem R."/>
            <person name="Rijpstra W.I."/>
            <person name="Damste J.S."/>
            <person name="Le Paslier D."/>
            <person name="Muyzer G."/>
            <person name="Wagner M."/>
            <person name="van Loosdrecht M.C."/>
            <person name="Daims H."/>
        </authorList>
    </citation>
    <scope>NUCLEOTIDE SEQUENCE [LARGE SCALE GENOMIC DNA]</scope>
    <source>
        <strain evidence="12">none</strain>
    </source>
</reference>
<dbReference type="InterPro" id="IPR012340">
    <property type="entry name" value="NA-bd_OB-fold"/>
</dbReference>
<comment type="similarity">
    <text evidence="1 7">Belongs to the class-II aminoacyl-tRNA synthetase family. Type 1 subfamily.</text>
</comment>
<feature type="binding site" evidence="7">
    <location>
        <position position="595"/>
    </location>
    <ligand>
        <name>L-aspartate</name>
        <dbReference type="ChEBI" id="CHEBI:29991"/>
    </ligand>
</feature>
<dbReference type="Gene3D" id="2.40.50.140">
    <property type="entry name" value="Nucleic acid-binding proteins"/>
    <property type="match status" value="1"/>
</dbReference>
<name>I4EDR6_9BACT</name>
<dbReference type="PROSITE" id="PS50862">
    <property type="entry name" value="AA_TRNA_LIGASE_II"/>
    <property type="match status" value="1"/>
</dbReference>
<keyword evidence="3 7" id="KW-0547">Nucleotide-binding</keyword>
<comment type="function">
    <text evidence="7">Aspartyl-tRNA synthetase with relaxed tRNA specificity since it is able to aspartylate not only its cognate tRNA(Asp) but also tRNA(Asn). Reaction proceeds in two steps: L-aspartate is first activated by ATP to form Asp-AMP and then transferred to the acceptor end of tRNA(Asp/Asn).</text>
</comment>
<feature type="binding site" evidence="7">
    <location>
        <begin position="640"/>
        <end position="643"/>
    </location>
    <ligand>
        <name>ATP</name>
        <dbReference type="ChEBI" id="CHEBI:30616"/>
    </ligand>
</feature>
<dbReference type="InterPro" id="IPR001387">
    <property type="entry name" value="Cro/C1-type_HTH"/>
</dbReference>
<evidence type="ECO:0000313" key="12">
    <source>
        <dbReference type="Proteomes" id="UP000004221"/>
    </source>
</evidence>
<feature type="binding site" evidence="7">
    <location>
        <begin position="321"/>
        <end position="323"/>
    </location>
    <ligand>
        <name>ATP</name>
        <dbReference type="ChEBI" id="CHEBI:30616"/>
    </ligand>
</feature>
<dbReference type="PANTHER" id="PTHR22594">
    <property type="entry name" value="ASPARTYL/LYSYL-TRNA SYNTHETASE"/>
    <property type="match status" value="1"/>
</dbReference>
<evidence type="ECO:0000259" key="10">
    <source>
        <dbReference type="PROSITE" id="PS50943"/>
    </source>
</evidence>
<dbReference type="Gene3D" id="1.10.260.40">
    <property type="entry name" value="lambda repressor-like DNA-binding domains"/>
    <property type="match status" value="1"/>
</dbReference>
<evidence type="ECO:0000256" key="3">
    <source>
        <dbReference type="ARBA" id="ARBA00022741"/>
    </source>
</evidence>
<evidence type="ECO:0000256" key="2">
    <source>
        <dbReference type="ARBA" id="ARBA00022598"/>
    </source>
</evidence>
<evidence type="ECO:0000256" key="5">
    <source>
        <dbReference type="ARBA" id="ARBA00022917"/>
    </source>
</evidence>
<dbReference type="GO" id="GO:0006422">
    <property type="term" value="P:aspartyl-tRNA aminoacylation"/>
    <property type="evidence" value="ECO:0007669"/>
    <property type="project" value="UniProtKB-UniRule"/>
</dbReference>
<dbReference type="Proteomes" id="UP000004221">
    <property type="component" value="Unassembled WGS sequence"/>
</dbReference>
<dbReference type="InterPro" id="IPR045864">
    <property type="entry name" value="aa-tRNA-synth_II/BPL/LPL"/>
</dbReference>
<keyword evidence="4 7" id="KW-0067">ATP-binding</keyword>
<evidence type="ECO:0000313" key="11">
    <source>
        <dbReference type="EMBL" id="CCF82828.1"/>
    </source>
</evidence>
<evidence type="ECO:0000256" key="6">
    <source>
        <dbReference type="ARBA" id="ARBA00023146"/>
    </source>
</evidence>
<dbReference type="GO" id="GO:0005524">
    <property type="term" value="F:ATP binding"/>
    <property type="evidence" value="ECO:0007669"/>
    <property type="project" value="UniProtKB-UniRule"/>
</dbReference>
<dbReference type="EMBL" id="CAGS01000067">
    <property type="protein sequence ID" value="CCF82828.1"/>
    <property type="molecule type" value="Genomic_DNA"/>
</dbReference>
<dbReference type="InterPro" id="IPR004115">
    <property type="entry name" value="GAD-like_sf"/>
</dbReference>
<dbReference type="Pfam" id="PF01381">
    <property type="entry name" value="HTH_3"/>
    <property type="match status" value="1"/>
</dbReference>
<dbReference type="SUPFAM" id="SSF55681">
    <property type="entry name" value="Class II aaRS and biotin synthetases"/>
    <property type="match status" value="1"/>
</dbReference>
<dbReference type="InterPro" id="IPR047089">
    <property type="entry name" value="Asp-tRNA-ligase_1_N"/>
</dbReference>
<dbReference type="GO" id="GO:0004815">
    <property type="term" value="F:aspartate-tRNA ligase activity"/>
    <property type="evidence" value="ECO:0007669"/>
    <property type="project" value="UniProtKB-UniRule"/>
</dbReference>
<dbReference type="EC" id="6.1.1.23" evidence="7"/>
<feature type="binding site" evidence="7">
    <location>
        <position position="588"/>
    </location>
    <ligand>
        <name>ATP</name>
        <dbReference type="ChEBI" id="CHEBI:30616"/>
    </ligand>
</feature>
<dbReference type="InterPro" id="IPR047090">
    <property type="entry name" value="AspRS_core"/>
</dbReference>
<evidence type="ECO:0000256" key="4">
    <source>
        <dbReference type="ARBA" id="ARBA00022840"/>
    </source>
</evidence>
<feature type="binding site" evidence="7">
    <location>
        <position position="321"/>
    </location>
    <ligand>
        <name>L-aspartate</name>
        <dbReference type="ChEBI" id="CHEBI:29991"/>
    </ligand>
</feature>
<dbReference type="InterPro" id="IPR004365">
    <property type="entry name" value="NA-bd_OB_tRNA"/>
</dbReference>
<accession>I4EDR6</accession>
<feature type="region of interest" description="Disordered" evidence="8">
    <location>
        <begin position="1"/>
        <end position="30"/>
    </location>
</feature>
<evidence type="ECO:0000256" key="1">
    <source>
        <dbReference type="ARBA" id="ARBA00006303"/>
    </source>
</evidence>
<dbReference type="PROSITE" id="PS50943">
    <property type="entry name" value="HTH_CROC1"/>
    <property type="match status" value="1"/>
</dbReference>
<feature type="domain" description="HTH cro/C1-type" evidence="10">
    <location>
        <begin position="22"/>
        <end position="76"/>
    </location>
</feature>
<dbReference type="InterPro" id="IPR006195">
    <property type="entry name" value="aa-tRNA-synth_II"/>
</dbReference>
<dbReference type="InterPro" id="IPR004524">
    <property type="entry name" value="Asp-tRNA-ligase_1"/>
</dbReference>
<dbReference type="CDD" id="cd00093">
    <property type="entry name" value="HTH_XRE"/>
    <property type="match status" value="1"/>
</dbReference>
<dbReference type="Gene3D" id="3.30.1360.30">
    <property type="entry name" value="GAD-like domain"/>
    <property type="match status" value="1"/>
</dbReference>
<dbReference type="SUPFAM" id="SSF55261">
    <property type="entry name" value="GAD domain-like"/>
    <property type="match status" value="1"/>
</dbReference>
<dbReference type="NCBIfam" id="NF001750">
    <property type="entry name" value="PRK00476.1"/>
    <property type="match status" value="1"/>
</dbReference>
<feature type="site" description="Important for tRNA non-discrimination" evidence="7">
    <location>
        <position position="131"/>
    </location>
</feature>
<dbReference type="HAMAP" id="MF_00044">
    <property type="entry name" value="Asp_tRNA_synth_type1"/>
    <property type="match status" value="1"/>
</dbReference>
<dbReference type="InterPro" id="IPR029351">
    <property type="entry name" value="GAD_dom"/>
</dbReference>
<dbReference type="InterPro" id="IPR004364">
    <property type="entry name" value="Aa-tRNA-synt_II"/>
</dbReference>
<dbReference type="Pfam" id="PF01336">
    <property type="entry name" value="tRNA_anti-codon"/>
    <property type="match status" value="1"/>
</dbReference>
<dbReference type="CDD" id="cd04317">
    <property type="entry name" value="EcAspRS_like_N"/>
    <property type="match status" value="1"/>
</dbReference>
<dbReference type="Gene3D" id="3.30.930.10">
    <property type="entry name" value="Bira Bifunctional Protein, Domain 2"/>
    <property type="match status" value="1"/>
</dbReference>
<keyword evidence="6 7" id="KW-0030">Aminoacyl-tRNA synthetase</keyword>
<keyword evidence="7" id="KW-0963">Cytoplasm</keyword>
<evidence type="ECO:0000256" key="8">
    <source>
        <dbReference type="SAM" id="MobiDB-lite"/>
    </source>
</evidence>
<dbReference type="PRINTS" id="PR01042">
    <property type="entry name" value="TRNASYNTHASP"/>
</dbReference>
<comment type="caution">
    <text evidence="11">The sequence shown here is derived from an EMBL/GenBank/DDBJ whole genome shotgun (WGS) entry which is preliminary data.</text>
</comment>
<dbReference type="SUPFAM" id="SSF47413">
    <property type="entry name" value="lambda repressor-like DNA-binding domains"/>
    <property type="match status" value="1"/>
</dbReference>
<dbReference type="NCBIfam" id="TIGR00459">
    <property type="entry name" value="aspS_bact"/>
    <property type="match status" value="1"/>
</dbReference>
<dbReference type="InterPro" id="IPR002312">
    <property type="entry name" value="Asp/Asn-tRNA-synth_IIb"/>
</dbReference>
<keyword evidence="5 7" id="KW-0648">Protein biosynthesis</keyword>